<dbReference type="EMBL" id="GBXM01079581">
    <property type="protein sequence ID" value="JAH28996.1"/>
    <property type="molecule type" value="Transcribed_RNA"/>
</dbReference>
<evidence type="ECO:0000313" key="1">
    <source>
        <dbReference type="EMBL" id="JAH28996.1"/>
    </source>
</evidence>
<accession>A0A0E9RIL8</accession>
<name>A0A0E9RIL8_ANGAN</name>
<sequence>MKYCLLIFIELPTRTFNHRNGLQP</sequence>
<protein>
    <submittedName>
        <fullName evidence="1">Uncharacterized protein</fullName>
    </submittedName>
</protein>
<organism evidence="1">
    <name type="scientific">Anguilla anguilla</name>
    <name type="common">European freshwater eel</name>
    <name type="synonym">Muraena anguilla</name>
    <dbReference type="NCBI Taxonomy" id="7936"/>
    <lineage>
        <taxon>Eukaryota</taxon>
        <taxon>Metazoa</taxon>
        <taxon>Chordata</taxon>
        <taxon>Craniata</taxon>
        <taxon>Vertebrata</taxon>
        <taxon>Euteleostomi</taxon>
        <taxon>Actinopterygii</taxon>
        <taxon>Neopterygii</taxon>
        <taxon>Teleostei</taxon>
        <taxon>Anguilliformes</taxon>
        <taxon>Anguillidae</taxon>
        <taxon>Anguilla</taxon>
    </lineage>
</organism>
<reference evidence="1" key="1">
    <citation type="submission" date="2014-11" db="EMBL/GenBank/DDBJ databases">
        <authorList>
            <person name="Amaro Gonzalez C."/>
        </authorList>
    </citation>
    <scope>NUCLEOTIDE SEQUENCE</scope>
</reference>
<dbReference type="AlphaFoldDB" id="A0A0E9RIL8"/>
<reference evidence="1" key="2">
    <citation type="journal article" date="2015" name="Fish Shellfish Immunol.">
        <title>Early steps in the European eel (Anguilla anguilla)-Vibrio vulnificus interaction in the gills: Role of the RtxA13 toxin.</title>
        <authorList>
            <person name="Callol A."/>
            <person name="Pajuelo D."/>
            <person name="Ebbesson L."/>
            <person name="Teles M."/>
            <person name="MacKenzie S."/>
            <person name="Amaro C."/>
        </authorList>
    </citation>
    <scope>NUCLEOTIDE SEQUENCE</scope>
</reference>
<proteinExistence type="predicted"/>